<keyword evidence="3" id="KW-1185">Reference proteome</keyword>
<evidence type="ECO:0000256" key="1">
    <source>
        <dbReference type="SAM" id="MobiDB-lite"/>
    </source>
</evidence>
<gene>
    <name evidence="2" type="ORF">TX73_003310</name>
</gene>
<accession>A0AAE9XUF9</accession>
<name>A0AAE9XUF9_RHOPA</name>
<dbReference type="GeneID" id="66891661"/>
<feature type="region of interest" description="Disordered" evidence="1">
    <location>
        <begin position="17"/>
        <end position="42"/>
    </location>
</feature>
<organism evidence="2 3">
    <name type="scientific">Rhodopseudomonas palustris (strain ATCC BAA-98 / CGA009)</name>
    <dbReference type="NCBI Taxonomy" id="258594"/>
    <lineage>
        <taxon>Bacteria</taxon>
        <taxon>Pseudomonadati</taxon>
        <taxon>Pseudomonadota</taxon>
        <taxon>Alphaproteobacteria</taxon>
        <taxon>Hyphomicrobiales</taxon>
        <taxon>Nitrobacteraceae</taxon>
        <taxon>Rhodopseudomonas</taxon>
    </lineage>
</organism>
<sequence>MSDASLSAGAVAATMTSAGAKTSSAPFISHPPTRSPGKTPPTRAHRVERATALDQALDFVIFSDTYAEQFAHQRANFAALSAATKRKQPLRATRNGPRATTTASGQQCWWWKSEAQKVEAGAERPWGDQFAEELSTKAAFPPAEFSNSSIRRSHIFESVSSR</sequence>
<dbReference type="RefSeq" id="WP_162470446.1">
    <property type="nucleotide sequence ID" value="NZ_CP116810.1"/>
</dbReference>
<dbReference type="KEGG" id="rpa:TX73_003310"/>
<proteinExistence type="predicted"/>
<evidence type="ECO:0000313" key="2">
    <source>
        <dbReference type="EMBL" id="WCL90770.1"/>
    </source>
</evidence>
<feature type="compositionally biased region" description="Polar residues" evidence="1">
    <location>
        <begin position="17"/>
        <end position="26"/>
    </location>
</feature>
<feature type="region of interest" description="Disordered" evidence="1">
    <location>
        <begin position="84"/>
        <end position="106"/>
    </location>
</feature>
<dbReference type="AlphaFoldDB" id="A0AAE9XUF9"/>
<protein>
    <submittedName>
        <fullName evidence="2">Uncharacterized protein</fullName>
    </submittedName>
</protein>
<dbReference type="Proteomes" id="UP000001426">
    <property type="component" value="Chromosome"/>
</dbReference>
<dbReference type="EMBL" id="CP116810">
    <property type="protein sequence ID" value="WCL90770.1"/>
    <property type="molecule type" value="Genomic_DNA"/>
</dbReference>
<evidence type="ECO:0000313" key="3">
    <source>
        <dbReference type="Proteomes" id="UP000001426"/>
    </source>
</evidence>
<reference evidence="2 3" key="1">
    <citation type="journal article" date="2004" name="Nat. Biotechnol.">
        <title>Complete genome sequence of the metabolically versatile photosynthetic bacterium Rhodopseudomonas palustris.</title>
        <authorList>
            <person name="Larimer F.W."/>
            <person name="Chain P."/>
            <person name="Hauser L."/>
            <person name="Lamerdin J."/>
            <person name="Malfatti S."/>
            <person name="Do L."/>
            <person name="Land M.L."/>
            <person name="Pelletier D.A."/>
            <person name="Beatty J.T."/>
            <person name="Lang A.S."/>
            <person name="Tabita F.R."/>
            <person name="Gibson J.L."/>
            <person name="Hanson T.E."/>
            <person name="Bobst C."/>
            <person name="Torres J.L."/>
            <person name="Peres C."/>
            <person name="Harrison F.H."/>
            <person name="Gibson J."/>
            <person name="Harwood C.S."/>
        </authorList>
    </citation>
    <scope>NUCLEOTIDE SEQUENCE [LARGE SCALE GENOMIC DNA]</scope>
    <source>
        <strain evidence="3">ATCC BAA-98 / CGA009</strain>
    </source>
</reference>